<evidence type="ECO:0000313" key="3">
    <source>
        <dbReference type="EMBL" id="MVA99609.1"/>
    </source>
</evidence>
<dbReference type="InterPro" id="IPR012336">
    <property type="entry name" value="Thioredoxin-like_fold"/>
</dbReference>
<evidence type="ECO:0000259" key="2">
    <source>
        <dbReference type="Pfam" id="PF13098"/>
    </source>
</evidence>
<comment type="caution">
    <text evidence="3">The sequence shown here is derived from an EMBL/GenBank/DDBJ whole genome shotgun (WGS) entry which is preliminary data.</text>
</comment>
<dbReference type="Proteomes" id="UP000463224">
    <property type="component" value="Unassembled WGS sequence"/>
</dbReference>
<name>A0A844QPV2_9HYPH</name>
<dbReference type="SUPFAM" id="SSF52833">
    <property type="entry name" value="Thioredoxin-like"/>
    <property type="match status" value="1"/>
</dbReference>
<dbReference type="InterPro" id="IPR041737">
    <property type="entry name" value="SoxW"/>
</dbReference>
<dbReference type="AlphaFoldDB" id="A0A844QPV2"/>
<dbReference type="Gene3D" id="3.40.30.10">
    <property type="entry name" value="Glutaredoxin"/>
    <property type="match status" value="1"/>
</dbReference>
<dbReference type="EMBL" id="WPHG01000006">
    <property type="protein sequence ID" value="MVA99609.1"/>
    <property type="molecule type" value="Genomic_DNA"/>
</dbReference>
<dbReference type="InterPro" id="IPR036249">
    <property type="entry name" value="Thioredoxin-like_sf"/>
</dbReference>
<dbReference type="CDD" id="cd02951">
    <property type="entry name" value="SoxW"/>
    <property type="match status" value="1"/>
</dbReference>
<evidence type="ECO:0000313" key="4">
    <source>
        <dbReference type="Proteomes" id="UP000463224"/>
    </source>
</evidence>
<reference evidence="3 4" key="1">
    <citation type="submission" date="2019-12" db="EMBL/GenBank/DDBJ databases">
        <title>Nitratireductor arenosus sp. nov., Isolated from sea sand, Jeju island, South Korea.</title>
        <authorList>
            <person name="Kim W."/>
        </authorList>
    </citation>
    <scope>NUCLEOTIDE SEQUENCE [LARGE SCALE GENOMIC DNA]</scope>
    <source>
        <strain evidence="3 4">CAU 1489</strain>
    </source>
</reference>
<dbReference type="Pfam" id="PF13098">
    <property type="entry name" value="Thioredoxin_2"/>
    <property type="match status" value="1"/>
</dbReference>
<accession>A0A844QPV2</accession>
<keyword evidence="1" id="KW-0732">Signal</keyword>
<feature type="signal peptide" evidence="1">
    <location>
        <begin position="1"/>
        <end position="25"/>
    </location>
</feature>
<proteinExistence type="predicted"/>
<feature type="chain" id="PRO_5032788245" evidence="1">
    <location>
        <begin position="26"/>
        <end position="207"/>
    </location>
</feature>
<dbReference type="RefSeq" id="WP_156714950.1">
    <property type="nucleotide sequence ID" value="NZ_WPHG01000006.1"/>
</dbReference>
<protein>
    <submittedName>
        <fullName evidence="3">Thioredoxin fold domain-containing protein</fullName>
    </submittedName>
</protein>
<gene>
    <name evidence="3" type="ORF">GN330_20365</name>
</gene>
<keyword evidence="4" id="KW-1185">Reference proteome</keyword>
<organism evidence="3 4">
    <name type="scientific">Nitratireductor arenosus</name>
    <dbReference type="NCBI Taxonomy" id="2682096"/>
    <lineage>
        <taxon>Bacteria</taxon>
        <taxon>Pseudomonadati</taxon>
        <taxon>Pseudomonadota</taxon>
        <taxon>Alphaproteobacteria</taxon>
        <taxon>Hyphomicrobiales</taxon>
        <taxon>Phyllobacteriaceae</taxon>
        <taxon>Nitratireductor</taxon>
    </lineage>
</organism>
<sequence>MPRFAPVRLAALLTFLLAAAGPAHTDALLPEPELGDNGLHVQDWFLQSFLDIGDDFATAQDAGKGLVIVFEQSGCPYCREMHRVNLRDPEIVRHISDNFDVLQLDLRGSRAVTDTDGEELPERDLARKWGVVFTPTLIFVPREADPNGKPAKQAAAAVMPGYFKPFHFASMFAYVASGAYRDHHFQDFITARADALRKDGKEVTIWD</sequence>
<feature type="domain" description="Thioredoxin-like fold" evidence="2">
    <location>
        <begin position="60"/>
        <end position="143"/>
    </location>
</feature>
<evidence type="ECO:0000256" key="1">
    <source>
        <dbReference type="SAM" id="SignalP"/>
    </source>
</evidence>